<evidence type="ECO:0000313" key="3">
    <source>
        <dbReference type="Proteomes" id="UP000187313"/>
    </source>
</evidence>
<sequence>MLTISVHTLDLKGTSYEIGYKLGNIISENTAHKIAYTRKLEGFGLTEYKDGAIYGGRWHRSGFF</sequence>
<proteinExistence type="predicted"/>
<dbReference type="AlphaFoldDB" id="A0A1R0ZE55"/>
<dbReference type="RefSeq" id="WP_076285382.1">
    <property type="nucleotide sequence ID" value="NZ_MPTD01000007.1"/>
</dbReference>
<protein>
    <submittedName>
        <fullName evidence="2">Uncharacterized protein</fullName>
    </submittedName>
</protein>
<dbReference type="EMBL" id="MPTW01000010">
    <property type="protein sequence ID" value="OME68008.1"/>
    <property type="molecule type" value="Genomic_DNA"/>
</dbReference>
<name>A0A1R0ZE55_9BACL</name>
<evidence type="ECO:0000313" key="4">
    <source>
        <dbReference type="Proteomes" id="UP000187425"/>
    </source>
</evidence>
<dbReference type="OrthoDB" id="8617387at2"/>
<gene>
    <name evidence="1" type="ORF">BSK51_12255</name>
    <name evidence="2" type="ORF">BSK65_17955</name>
</gene>
<keyword evidence="3" id="KW-1185">Reference proteome</keyword>
<reference evidence="2 4" key="1">
    <citation type="submission" date="2016-11" db="EMBL/GenBank/DDBJ databases">
        <title>Paenibacillus species isolates.</title>
        <authorList>
            <person name="Beno S.M."/>
        </authorList>
    </citation>
    <scope>NUCLEOTIDE SEQUENCE [LARGE SCALE GENOMIC DNA]</scope>
    <source>
        <strain evidence="2 4">FSL H7-0443</strain>
        <strain evidence="1 3">FSL R5-0923</strain>
    </source>
</reference>
<organism evidence="2 4">
    <name type="scientific">Paenibacillus odorifer</name>
    <dbReference type="NCBI Taxonomy" id="189426"/>
    <lineage>
        <taxon>Bacteria</taxon>
        <taxon>Bacillati</taxon>
        <taxon>Bacillota</taxon>
        <taxon>Bacilli</taxon>
        <taxon>Bacillales</taxon>
        <taxon>Paenibacillaceae</taxon>
        <taxon>Paenibacillus</taxon>
    </lineage>
</organism>
<evidence type="ECO:0000313" key="1">
    <source>
        <dbReference type="EMBL" id="OMD52144.1"/>
    </source>
</evidence>
<evidence type="ECO:0000313" key="2">
    <source>
        <dbReference type="EMBL" id="OME68008.1"/>
    </source>
</evidence>
<comment type="caution">
    <text evidence="2">The sequence shown here is derived from an EMBL/GenBank/DDBJ whole genome shotgun (WGS) entry which is preliminary data.</text>
</comment>
<dbReference type="Proteomes" id="UP000187425">
    <property type="component" value="Unassembled WGS sequence"/>
</dbReference>
<dbReference type="EMBL" id="MPTD01000007">
    <property type="protein sequence ID" value="OMD52144.1"/>
    <property type="molecule type" value="Genomic_DNA"/>
</dbReference>
<dbReference type="Proteomes" id="UP000187313">
    <property type="component" value="Unassembled WGS sequence"/>
</dbReference>
<accession>A0A1R0ZE55</accession>